<dbReference type="GO" id="GO:0071555">
    <property type="term" value="P:cell wall organization"/>
    <property type="evidence" value="ECO:0007669"/>
    <property type="project" value="UniProtKB-UniRule"/>
</dbReference>
<dbReference type="AlphaFoldDB" id="A0A5D4H0G4"/>
<evidence type="ECO:0000313" key="4">
    <source>
        <dbReference type="Proteomes" id="UP000323258"/>
    </source>
</evidence>
<dbReference type="PANTHER" id="PTHR38589">
    <property type="entry name" value="BLR0621 PROTEIN"/>
    <property type="match status" value="1"/>
</dbReference>
<comment type="caution">
    <text evidence="3">The sequence shown here is derived from an EMBL/GenBank/DDBJ whole genome shotgun (WGS) entry which is preliminary data.</text>
</comment>
<dbReference type="Proteomes" id="UP000323258">
    <property type="component" value="Unassembled WGS sequence"/>
</dbReference>
<feature type="active site" description="Proton donor/acceptor" evidence="1">
    <location>
        <position position="130"/>
    </location>
</feature>
<accession>A0A5D4H0G4</accession>
<feature type="domain" description="L,D-TPase catalytic" evidence="2">
    <location>
        <begin position="1"/>
        <end position="166"/>
    </location>
</feature>
<evidence type="ECO:0000256" key="1">
    <source>
        <dbReference type="PROSITE-ProRule" id="PRU01373"/>
    </source>
</evidence>
<dbReference type="GO" id="GO:0008360">
    <property type="term" value="P:regulation of cell shape"/>
    <property type="evidence" value="ECO:0007669"/>
    <property type="project" value="UniProtKB-UniRule"/>
</dbReference>
<keyword evidence="4" id="KW-1185">Reference proteome</keyword>
<dbReference type="GO" id="GO:0009252">
    <property type="term" value="P:peptidoglycan biosynthetic process"/>
    <property type="evidence" value="ECO:0007669"/>
    <property type="project" value="UniProtKB-KW"/>
</dbReference>
<proteinExistence type="predicted"/>
<dbReference type="InterPro" id="IPR005490">
    <property type="entry name" value="LD_TPept_cat_dom"/>
</dbReference>
<evidence type="ECO:0000259" key="2">
    <source>
        <dbReference type="PROSITE" id="PS52029"/>
    </source>
</evidence>
<feature type="active site" description="Nucleophile" evidence="1">
    <location>
        <position position="142"/>
    </location>
</feature>
<organism evidence="3 4">
    <name type="scientific">Neoaquamicrobium microcysteis</name>
    <dbReference type="NCBI Taxonomy" id="2682781"/>
    <lineage>
        <taxon>Bacteria</taxon>
        <taxon>Pseudomonadati</taxon>
        <taxon>Pseudomonadota</taxon>
        <taxon>Alphaproteobacteria</taxon>
        <taxon>Hyphomicrobiales</taxon>
        <taxon>Phyllobacteriaceae</taxon>
        <taxon>Neoaquamicrobium</taxon>
    </lineage>
</organism>
<dbReference type="GO" id="GO:0016740">
    <property type="term" value="F:transferase activity"/>
    <property type="evidence" value="ECO:0007669"/>
    <property type="project" value="InterPro"/>
</dbReference>
<name>A0A5D4H0G4_9HYPH</name>
<keyword evidence="1" id="KW-0573">Peptidoglycan synthesis</keyword>
<dbReference type="OrthoDB" id="9804204at2"/>
<sequence>MRARPGKPTQGLLSWGGAVFPCALGRGGIRAIKREGDGGTPLASMPMLYGWFRHGRLATTRSALPLRQIKARDGWCDAPGDRNYNRPVALPYPASSEAMTRGDRLYDCCVVLDYNIRPRRRGMGSAIFFHIAKPGFQPTEGCVAVAPHVMKRLLPHLSKKTVLTVLR</sequence>
<gene>
    <name evidence="3" type="ORF">FY036_05945</name>
</gene>
<evidence type="ECO:0000313" key="3">
    <source>
        <dbReference type="EMBL" id="TYR34108.1"/>
    </source>
</evidence>
<dbReference type="PROSITE" id="PS52029">
    <property type="entry name" value="LD_TPASE"/>
    <property type="match status" value="1"/>
</dbReference>
<keyword evidence="1" id="KW-0961">Cell wall biogenesis/degradation</keyword>
<dbReference type="EMBL" id="VSZS01000057">
    <property type="protein sequence ID" value="TYR34108.1"/>
    <property type="molecule type" value="Genomic_DNA"/>
</dbReference>
<reference evidence="3 4" key="2">
    <citation type="submission" date="2019-09" db="EMBL/GenBank/DDBJ databases">
        <title>Mesorhizobium sp. MaA-C15 isolated from Microcystis aeruginosa.</title>
        <authorList>
            <person name="Jeong S.E."/>
            <person name="Jin H.M."/>
            <person name="Jeon C.O."/>
        </authorList>
    </citation>
    <scope>NUCLEOTIDE SEQUENCE [LARGE SCALE GENOMIC DNA]</scope>
    <source>
        <strain evidence="3 4">MaA-C15</strain>
    </source>
</reference>
<dbReference type="Pfam" id="PF03734">
    <property type="entry name" value="YkuD"/>
    <property type="match status" value="1"/>
</dbReference>
<protein>
    <recommendedName>
        <fullName evidence="2">L,D-TPase catalytic domain-containing protein</fullName>
    </recommendedName>
</protein>
<keyword evidence="1" id="KW-0133">Cell shape</keyword>
<dbReference type="PANTHER" id="PTHR38589:SF1">
    <property type="entry name" value="BLR0621 PROTEIN"/>
    <property type="match status" value="1"/>
</dbReference>
<comment type="pathway">
    <text evidence="1">Cell wall biogenesis; peptidoglycan biosynthesis.</text>
</comment>
<reference evidence="3 4" key="1">
    <citation type="submission" date="2019-08" db="EMBL/GenBank/DDBJ databases">
        <authorList>
            <person name="Seo Y.L."/>
        </authorList>
    </citation>
    <scope>NUCLEOTIDE SEQUENCE [LARGE SCALE GENOMIC DNA]</scope>
    <source>
        <strain evidence="3 4">MaA-C15</strain>
    </source>
</reference>